<evidence type="ECO:0000259" key="4">
    <source>
        <dbReference type="PROSITE" id="PS50893"/>
    </source>
</evidence>
<accession>A0A6H2H339</accession>
<keyword evidence="6" id="KW-1185">Reference proteome</keyword>
<evidence type="ECO:0000256" key="3">
    <source>
        <dbReference type="ARBA" id="ARBA00022840"/>
    </source>
</evidence>
<evidence type="ECO:0000256" key="2">
    <source>
        <dbReference type="ARBA" id="ARBA00022741"/>
    </source>
</evidence>
<dbReference type="GO" id="GO:0005524">
    <property type="term" value="F:ATP binding"/>
    <property type="evidence" value="ECO:0007669"/>
    <property type="project" value="UniProtKB-KW"/>
</dbReference>
<evidence type="ECO:0000313" key="5">
    <source>
        <dbReference type="EMBL" id="QJC54114.1"/>
    </source>
</evidence>
<proteinExistence type="predicted"/>
<dbReference type="PANTHER" id="PTHR42939">
    <property type="entry name" value="ABC TRANSPORTER ATP-BINDING PROTEIN ALBC-RELATED"/>
    <property type="match status" value="1"/>
</dbReference>
<dbReference type="InterPro" id="IPR027417">
    <property type="entry name" value="P-loop_NTPase"/>
</dbReference>
<protein>
    <submittedName>
        <fullName evidence="5">ABC transporter ATP-binding protein</fullName>
    </submittedName>
</protein>
<dbReference type="PROSITE" id="PS50893">
    <property type="entry name" value="ABC_TRANSPORTER_2"/>
    <property type="match status" value="1"/>
</dbReference>
<gene>
    <name evidence="5" type="ORF">HGI30_00400</name>
</gene>
<dbReference type="InterPro" id="IPR051782">
    <property type="entry name" value="ABC_Transporter_VariousFunc"/>
</dbReference>
<dbReference type="AlphaFoldDB" id="A0A6H2H339"/>
<sequence length="306" mass="33253">MTVKDQAQHAYALETNRLTKSYGSQKALDSVSLKLEAGLIHGLLGRNGAGKTTLMSIATAQLFATSGEVRIFGQQPYENREALGKICFIKESQKYPDVFHVEDVLATARVLYPNWDEALAGELVESFRLPRRKKIKGFSRGMLSSVGIVVGLASRAELTLFDEPYLGLDAVARSLFYDRLIEDYAEHPRTIVLSTHLIDEVSRLLEAIHVIDGGRLLLSEDAESLRSRAYRVSGSAAKVDAVTAGRRVLRREAIGGSAVASVLADEPGENGIGWAREAGLEAAPLPLQQLIVDLTAHAARGKEESA</sequence>
<feature type="domain" description="ABC transporter" evidence="4">
    <location>
        <begin position="13"/>
        <end position="238"/>
    </location>
</feature>
<evidence type="ECO:0000313" key="6">
    <source>
        <dbReference type="Proteomes" id="UP000502136"/>
    </source>
</evidence>
<dbReference type="PANTHER" id="PTHR42939:SF1">
    <property type="entry name" value="ABC TRANSPORTER ATP-BINDING PROTEIN ALBC-RELATED"/>
    <property type="match status" value="1"/>
</dbReference>
<keyword evidence="3 5" id="KW-0067">ATP-binding</keyword>
<dbReference type="GO" id="GO:0016887">
    <property type="term" value="F:ATP hydrolysis activity"/>
    <property type="evidence" value="ECO:0007669"/>
    <property type="project" value="InterPro"/>
</dbReference>
<keyword evidence="2" id="KW-0547">Nucleotide-binding</keyword>
<dbReference type="Pfam" id="PF00005">
    <property type="entry name" value="ABC_tran"/>
    <property type="match status" value="1"/>
</dbReference>
<name>A0A6H2H339_9BACL</name>
<dbReference type="InterPro" id="IPR003439">
    <property type="entry name" value="ABC_transporter-like_ATP-bd"/>
</dbReference>
<dbReference type="SUPFAM" id="SSF52540">
    <property type="entry name" value="P-loop containing nucleoside triphosphate hydrolases"/>
    <property type="match status" value="1"/>
</dbReference>
<dbReference type="CDD" id="cd03230">
    <property type="entry name" value="ABC_DR_subfamily_A"/>
    <property type="match status" value="1"/>
</dbReference>
<evidence type="ECO:0000256" key="1">
    <source>
        <dbReference type="ARBA" id="ARBA00022448"/>
    </source>
</evidence>
<dbReference type="Gene3D" id="3.40.50.300">
    <property type="entry name" value="P-loop containing nucleotide triphosphate hydrolases"/>
    <property type="match status" value="1"/>
</dbReference>
<dbReference type="Proteomes" id="UP000502136">
    <property type="component" value="Chromosome"/>
</dbReference>
<dbReference type="EMBL" id="CP051428">
    <property type="protein sequence ID" value="QJC54114.1"/>
    <property type="molecule type" value="Genomic_DNA"/>
</dbReference>
<organism evidence="5 6">
    <name type="scientific">Paenibacillus albicereus</name>
    <dbReference type="NCBI Taxonomy" id="2726185"/>
    <lineage>
        <taxon>Bacteria</taxon>
        <taxon>Bacillati</taxon>
        <taxon>Bacillota</taxon>
        <taxon>Bacilli</taxon>
        <taxon>Bacillales</taxon>
        <taxon>Paenibacillaceae</taxon>
        <taxon>Paenibacillus</taxon>
    </lineage>
</organism>
<keyword evidence="1" id="KW-0813">Transport</keyword>
<reference evidence="5 6" key="1">
    <citation type="submission" date="2020-04" db="EMBL/GenBank/DDBJ databases">
        <title>Novel Paenibacillus strain UniB2 isolated from commercial digestive syrup.</title>
        <authorList>
            <person name="Thorat V."/>
            <person name="Kirdat K."/>
            <person name="Tiwarekar B."/>
            <person name="Yadav A."/>
        </authorList>
    </citation>
    <scope>NUCLEOTIDE SEQUENCE [LARGE SCALE GENOMIC DNA]</scope>
    <source>
        <strain evidence="5 6">UniB2</strain>
    </source>
</reference>
<dbReference type="KEGG" id="palr:HGI30_00400"/>